<dbReference type="InterPro" id="IPR002921">
    <property type="entry name" value="Fungal_lipase-type"/>
</dbReference>
<dbReference type="InterPro" id="IPR029058">
    <property type="entry name" value="AB_hydrolase_fold"/>
</dbReference>
<evidence type="ECO:0000259" key="3">
    <source>
        <dbReference type="Pfam" id="PF01764"/>
    </source>
</evidence>
<dbReference type="OrthoDB" id="406844at2759"/>
<dbReference type="EC" id="3.1.1.3" evidence="1"/>
<dbReference type="InterPro" id="IPR051299">
    <property type="entry name" value="AB_hydrolase_lip/est"/>
</dbReference>
<evidence type="ECO:0000313" key="4">
    <source>
        <dbReference type="EMBL" id="ODV98153.1"/>
    </source>
</evidence>
<dbReference type="GO" id="GO:0004806">
    <property type="term" value="F:triacylglycerol lipase activity"/>
    <property type="evidence" value="ECO:0007669"/>
    <property type="project" value="UniProtKB-EC"/>
</dbReference>
<organism evidence="4 5">
    <name type="scientific">Pachysolen tannophilus NRRL Y-2460</name>
    <dbReference type="NCBI Taxonomy" id="669874"/>
    <lineage>
        <taxon>Eukaryota</taxon>
        <taxon>Fungi</taxon>
        <taxon>Dikarya</taxon>
        <taxon>Ascomycota</taxon>
        <taxon>Saccharomycotina</taxon>
        <taxon>Pichiomycetes</taxon>
        <taxon>Pachysolenaceae</taxon>
        <taxon>Pachysolen</taxon>
    </lineage>
</organism>
<evidence type="ECO:0000313" key="5">
    <source>
        <dbReference type="Proteomes" id="UP000094236"/>
    </source>
</evidence>
<evidence type="ECO:0000256" key="1">
    <source>
        <dbReference type="ARBA" id="ARBA00013279"/>
    </source>
</evidence>
<dbReference type="Proteomes" id="UP000094236">
    <property type="component" value="Unassembled WGS sequence"/>
</dbReference>
<keyword evidence="2" id="KW-0378">Hydrolase</keyword>
<reference evidence="5" key="1">
    <citation type="submission" date="2016-05" db="EMBL/GenBank/DDBJ databases">
        <title>Comparative genomics of biotechnologically important yeasts.</title>
        <authorList>
            <consortium name="DOE Joint Genome Institute"/>
            <person name="Riley R."/>
            <person name="Haridas S."/>
            <person name="Wolfe K.H."/>
            <person name="Lopes M.R."/>
            <person name="Hittinger C.T."/>
            <person name="Goker M."/>
            <person name="Salamov A."/>
            <person name="Wisecaver J."/>
            <person name="Long T.M."/>
            <person name="Aerts A.L."/>
            <person name="Barry K."/>
            <person name="Choi C."/>
            <person name="Clum A."/>
            <person name="Coughlan A.Y."/>
            <person name="Deshpande S."/>
            <person name="Douglass A.P."/>
            <person name="Hanson S.J."/>
            <person name="Klenk H.-P."/>
            <person name="Labutti K."/>
            <person name="Lapidus A."/>
            <person name="Lindquist E."/>
            <person name="Lipzen A."/>
            <person name="Meier-Kolthoff J.P."/>
            <person name="Ohm R.A."/>
            <person name="Otillar R.P."/>
            <person name="Pangilinan J."/>
            <person name="Peng Y."/>
            <person name="Rokas A."/>
            <person name="Rosa C.A."/>
            <person name="Scheuner C."/>
            <person name="Sibirny A.A."/>
            <person name="Slot J.C."/>
            <person name="Stielow J.B."/>
            <person name="Sun H."/>
            <person name="Kurtzman C.P."/>
            <person name="Blackwell M."/>
            <person name="Grigoriev I.V."/>
            <person name="Jeffries T.W."/>
        </authorList>
    </citation>
    <scope>NUCLEOTIDE SEQUENCE [LARGE SCALE GENOMIC DNA]</scope>
    <source>
        <strain evidence="5">NRRL Y-2460</strain>
    </source>
</reference>
<evidence type="ECO:0000256" key="2">
    <source>
        <dbReference type="ARBA" id="ARBA00022801"/>
    </source>
</evidence>
<accession>A0A1E4U2C0</accession>
<dbReference type="PANTHER" id="PTHR46640">
    <property type="entry name" value="TRIACYLGLYCEROL LIPASE, PUTATIVE (AFU_ORTHOLOGUE AFUA_6G06510)-RELATED"/>
    <property type="match status" value="1"/>
</dbReference>
<gene>
    <name evidence="4" type="ORF">PACTADRAFT_63902</name>
</gene>
<dbReference type="PANTHER" id="PTHR46640:SF3">
    <property type="entry name" value="LIPASE LIH1-RELATED"/>
    <property type="match status" value="1"/>
</dbReference>
<dbReference type="SUPFAM" id="SSF53474">
    <property type="entry name" value="alpha/beta-Hydrolases"/>
    <property type="match status" value="1"/>
</dbReference>
<feature type="domain" description="Fungal lipase-type" evidence="3">
    <location>
        <begin position="146"/>
        <end position="309"/>
    </location>
</feature>
<dbReference type="EMBL" id="KV454011">
    <property type="protein sequence ID" value="ODV98153.1"/>
    <property type="molecule type" value="Genomic_DNA"/>
</dbReference>
<keyword evidence="5" id="KW-1185">Reference proteome</keyword>
<dbReference type="Gene3D" id="3.40.50.1820">
    <property type="entry name" value="alpha/beta hydrolase"/>
    <property type="match status" value="1"/>
</dbReference>
<name>A0A1E4U2C0_PACTA</name>
<sequence>MVMAGGVAKEKKKIVAVVFLSFQKALSLILAFLLLFTNFLKVESAPINETLLILNTTNISIHYDQKHPVSNSVYEELVDLAKICSISYCTSTNELYPGDFVDACPLKECVNGNHKNSKIIKVFQPPEEQKGPSGFIGINHEKKKIYIVFRGSETNSDWLSNLDIKPTKYIPHVIQNYKVDKKNIEFNCENCLVHRGFYKSLSFFFEDSYSDVQKISQQYPNYQLVITGHSLGGALATLMAVEYKLLGFNPLAVTFGSPKVAVNNAMSKAIDNFLKTLFNYNNLSNIGNLESGLYRVIHKGDFVPLLPPSYKHVGTLLTIDKFLFPHEQKDLKAVLPTEENEESLPPELTTENINSDSWKESYLKYYLFRDHRNYFIRISGCVDRTTDK</sequence>
<dbReference type="Pfam" id="PF01764">
    <property type="entry name" value="Lipase_3"/>
    <property type="match status" value="1"/>
</dbReference>
<proteinExistence type="predicted"/>
<protein>
    <recommendedName>
        <fullName evidence="1">triacylglycerol lipase</fullName>
        <ecNumber evidence="1">3.1.1.3</ecNumber>
    </recommendedName>
</protein>
<dbReference type="CDD" id="cd00519">
    <property type="entry name" value="Lipase_3"/>
    <property type="match status" value="1"/>
</dbReference>
<dbReference type="GO" id="GO:0006629">
    <property type="term" value="P:lipid metabolic process"/>
    <property type="evidence" value="ECO:0007669"/>
    <property type="project" value="InterPro"/>
</dbReference>
<dbReference type="AlphaFoldDB" id="A0A1E4U2C0"/>